<dbReference type="Gene3D" id="3.90.1320.10">
    <property type="entry name" value="Outer-capsid protein sigma 3, large lobe"/>
    <property type="match status" value="1"/>
</dbReference>
<protein>
    <recommendedName>
        <fullName evidence="1">Neprosin PEP catalytic domain-containing protein</fullName>
    </recommendedName>
</protein>
<comment type="caution">
    <text evidence="2">The sequence shown here is derived from an EMBL/GenBank/DDBJ whole genome shotgun (WGS) entry which is preliminary data.</text>
</comment>
<evidence type="ECO:0000313" key="2">
    <source>
        <dbReference type="EMBL" id="KAJ7969831.1"/>
    </source>
</evidence>
<name>A0AAD7M4J2_QUISA</name>
<dbReference type="InterPro" id="IPR004314">
    <property type="entry name" value="Neprosin"/>
</dbReference>
<dbReference type="EMBL" id="JARAOO010000004">
    <property type="protein sequence ID" value="KAJ7969831.1"/>
    <property type="molecule type" value="Genomic_DNA"/>
</dbReference>
<proteinExistence type="predicted"/>
<dbReference type="PANTHER" id="PTHR31589">
    <property type="entry name" value="PROTEIN, PUTATIVE (DUF239)-RELATED-RELATED"/>
    <property type="match status" value="1"/>
</dbReference>
<accession>A0AAD7M4J2</accession>
<dbReference type="KEGG" id="qsa:O6P43_008111"/>
<feature type="domain" description="Neprosin PEP catalytic" evidence="1">
    <location>
        <begin position="72"/>
        <end position="332"/>
    </location>
</feature>
<dbReference type="Proteomes" id="UP001163823">
    <property type="component" value="Chromosome 4"/>
</dbReference>
<organism evidence="2 3">
    <name type="scientific">Quillaja saponaria</name>
    <name type="common">Soap bark tree</name>
    <dbReference type="NCBI Taxonomy" id="32244"/>
    <lineage>
        <taxon>Eukaryota</taxon>
        <taxon>Viridiplantae</taxon>
        <taxon>Streptophyta</taxon>
        <taxon>Embryophyta</taxon>
        <taxon>Tracheophyta</taxon>
        <taxon>Spermatophyta</taxon>
        <taxon>Magnoliopsida</taxon>
        <taxon>eudicotyledons</taxon>
        <taxon>Gunneridae</taxon>
        <taxon>Pentapetalae</taxon>
        <taxon>rosids</taxon>
        <taxon>fabids</taxon>
        <taxon>Fabales</taxon>
        <taxon>Quillajaceae</taxon>
        <taxon>Quillaja</taxon>
    </lineage>
</organism>
<evidence type="ECO:0000259" key="1">
    <source>
        <dbReference type="PROSITE" id="PS52045"/>
    </source>
</evidence>
<dbReference type="InterPro" id="IPR053168">
    <property type="entry name" value="Glutamic_endopeptidase"/>
</dbReference>
<dbReference type="Pfam" id="PF03080">
    <property type="entry name" value="Neprosin"/>
    <property type="match status" value="1"/>
</dbReference>
<dbReference type="AlphaFoldDB" id="A0AAD7M4J2"/>
<dbReference type="PANTHER" id="PTHR31589:SF110">
    <property type="entry name" value="PROTEIN, PUTATIVE (DUF239)-RELATED"/>
    <property type="match status" value="1"/>
</dbReference>
<sequence>MRPSFYPRHQEVSNATSDATPSAAFVGLKEHCPTGTVPIRRTSKEDQLRAKANFRQQFYGSYSVKANDPHNDLPTIFFAGVSAKSDSKKRYHGGGGYVSVYNPVAGKGQFTASAISIEGGLPEEEQFSVIRVGWMVNLDAFGTNATRFYTIWGQTDEEGDFHGCYDTVCAGFVHVSTKVPLGFTFTKISVAKGPQYYVKLSVIQDKISGNWLLMYNENEEGMDSLVGYWPSVLFQGGHLVKDGAATVRLGGMTYSNTQNLPPMGSGKDDSHFRRISLVLDPWVTIGGDQIGELLEEAGSPCYTVGDDSFKKEAFWGYSFWFGGPGGERSQCL</sequence>
<evidence type="ECO:0000313" key="3">
    <source>
        <dbReference type="Proteomes" id="UP001163823"/>
    </source>
</evidence>
<gene>
    <name evidence="2" type="ORF">O6P43_008111</name>
</gene>
<reference evidence="2" key="1">
    <citation type="journal article" date="2023" name="Science">
        <title>Elucidation of the pathway for biosynthesis of saponin adjuvants from the soapbark tree.</title>
        <authorList>
            <person name="Reed J."/>
            <person name="Orme A."/>
            <person name="El-Demerdash A."/>
            <person name="Owen C."/>
            <person name="Martin L.B.B."/>
            <person name="Misra R.C."/>
            <person name="Kikuchi S."/>
            <person name="Rejzek M."/>
            <person name="Martin A.C."/>
            <person name="Harkess A."/>
            <person name="Leebens-Mack J."/>
            <person name="Louveau T."/>
            <person name="Stephenson M.J."/>
            <person name="Osbourn A."/>
        </authorList>
    </citation>
    <scope>NUCLEOTIDE SEQUENCE</scope>
    <source>
        <strain evidence="2">S10</strain>
    </source>
</reference>
<dbReference type="PROSITE" id="PS52045">
    <property type="entry name" value="NEPROSIN_PEP_CD"/>
    <property type="match status" value="1"/>
</dbReference>
<keyword evidence="3" id="KW-1185">Reference proteome</keyword>